<dbReference type="InterPro" id="IPR023393">
    <property type="entry name" value="START-like_dom_sf"/>
</dbReference>
<gene>
    <name evidence="2" type="ORF">ARMGADRAFT_1077180</name>
</gene>
<dbReference type="STRING" id="47427.A0A2H3DSK4"/>
<dbReference type="AlphaFoldDB" id="A0A2H3DSK4"/>
<dbReference type="Gene3D" id="3.30.530.20">
    <property type="match status" value="1"/>
</dbReference>
<feature type="domain" description="DUF3074" evidence="1">
    <location>
        <begin position="63"/>
        <end position="227"/>
    </location>
</feature>
<dbReference type="InParanoid" id="A0A2H3DSK4"/>
<dbReference type="InterPro" id="IPR024500">
    <property type="entry name" value="DUF3074"/>
</dbReference>
<protein>
    <recommendedName>
        <fullName evidence="1">DUF3074 domain-containing protein</fullName>
    </recommendedName>
</protein>
<reference evidence="3" key="1">
    <citation type="journal article" date="2017" name="Nat. Ecol. Evol.">
        <title>Genome expansion and lineage-specific genetic innovations in the forest pathogenic fungi Armillaria.</title>
        <authorList>
            <person name="Sipos G."/>
            <person name="Prasanna A.N."/>
            <person name="Walter M.C."/>
            <person name="O'Connor E."/>
            <person name="Balint B."/>
            <person name="Krizsan K."/>
            <person name="Kiss B."/>
            <person name="Hess J."/>
            <person name="Varga T."/>
            <person name="Slot J."/>
            <person name="Riley R."/>
            <person name="Boka B."/>
            <person name="Rigling D."/>
            <person name="Barry K."/>
            <person name="Lee J."/>
            <person name="Mihaltcheva S."/>
            <person name="LaButti K."/>
            <person name="Lipzen A."/>
            <person name="Waldron R."/>
            <person name="Moloney N.M."/>
            <person name="Sperisen C."/>
            <person name="Kredics L."/>
            <person name="Vagvoelgyi C."/>
            <person name="Patrignani A."/>
            <person name="Fitzpatrick D."/>
            <person name="Nagy I."/>
            <person name="Doyle S."/>
            <person name="Anderson J.B."/>
            <person name="Grigoriev I.V."/>
            <person name="Gueldener U."/>
            <person name="Muensterkoetter M."/>
            <person name="Nagy L.G."/>
        </authorList>
    </citation>
    <scope>NUCLEOTIDE SEQUENCE [LARGE SCALE GENOMIC DNA]</scope>
    <source>
        <strain evidence="3">Ar21-2</strain>
    </source>
</reference>
<accession>A0A2H3DSK4</accession>
<evidence type="ECO:0000313" key="3">
    <source>
        <dbReference type="Proteomes" id="UP000217790"/>
    </source>
</evidence>
<dbReference type="SUPFAM" id="SSF55961">
    <property type="entry name" value="Bet v1-like"/>
    <property type="match status" value="1"/>
</dbReference>
<sequence>MDEPSFKLTITPLKPADIPSEAAILSAGESLLKSTSSWKPGKTYHKTVKTYSRGKEAGDGAPWHCRISEHAPAQATFDQMWGKLGTNKPENEKEYMAIIDKVTKVKDISPTQSIWTLHYKFPPPVQPRVFTVLQVVHLTETSPRTGVVVSIPIDLSSPEDADLAKLEEKGVKGRYVSVEQLAELENGNTEWRMATSSTPGGLIPSFLTESTMNSTIAEDVSHFMKWLHSLPSDSK</sequence>
<keyword evidence="3" id="KW-1185">Reference proteome</keyword>
<name>A0A2H3DSK4_ARMGA</name>
<dbReference type="EMBL" id="KZ293650">
    <property type="protein sequence ID" value="PBK97070.1"/>
    <property type="molecule type" value="Genomic_DNA"/>
</dbReference>
<dbReference type="OMA" id="GDGAPWH"/>
<dbReference type="PANTHER" id="PTHR40370:SF1">
    <property type="entry name" value="DUF3074 DOMAIN-CONTAINING PROTEIN"/>
    <property type="match status" value="1"/>
</dbReference>
<organism evidence="2 3">
    <name type="scientific">Armillaria gallica</name>
    <name type="common">Bulbous honey fungus</name>
    <name type="synonym">Armillaria bulbosa</name>
    <dbReference type="NCBI Taxonomy" id="47427"/>
    <lineage>
        <taxon>Eukaryota</taxon>
        <taxon>Fungi</taxon>
        <taxon>Dikarya</taxon>
        <taxon>Basidiomycota</taxon>
        <taxon>Agaricomycotina</taxon>
        <taxon>Agaricomycetes</taxon>
        <taxon>Agaricomycetidae</taxon>
        <taxon>Agaricales</taxon>
        <taxon>Marasmiineae</taxon>
        <taxon>Physalacriaceae</taxon>
        <taxon>Armillaria</taxon>
    </lineage>
</organism>
<dbReference type="Proteomes" id="UP000217790">
    <property type="component" value="Unassembled WGS sequence"/>
</dbReference>
<proteinExistence type="predicted"/>
<evidence type="ECO:0000259" key="1">
    <source>
        <dbReference type="Pfam" id="PF11274"/>
    </source>
</evidence>
<dbReference type="PANTHER" id="PTHR40370">
    <property type="entry name" value="EXPRESSED PROTEIN"/>
    <property type="match status" value="1"/>
</dbReference>
<dbReference type="Pfam" id="PF11274">
    <property type="entry name" value="DUF3074"/>
    <property type="match status" value="1"/>
</dbReference>
<dbReference type="OrthoDB" id="6423603at2759"/>
<evidence type="ECO:0000313" key="2">
    <source>
        <dbReference type="EMBL" id="PBK97070.1"/>
    </source>
</evidence>